<accession>A0A7J0CZU2</accession>
<evidence type="ECO:0000313" key="3">
    <source>
        <dbReference type="Proteomes" id="UP000498740"/>
    </source>
</evidence>
<evidence type="ECO:0000313" key="2">
    <source>
        <dbReference type="EMBL" id="GFN08010.1"/>
    </source>
</evidence>
<evidence type="ECO:0000256" key="1">
    <source>
        <dbReference type="SAM" id="MobiDB-lite"/>
    </source>
</evidence>
<organism evidence="2 3">
    <name type="scientific">Streptomyces microflavus</name>
    <name type="common">Streptomyces lipmanii</name>
    <dbReference type="NCBI Taxonomy" id="1919"/>
    <lineage>
        <taxon>Bacteria</taxon>
        <taxon>Bacillati</taxon>
        <taxon>Actinomycetota</taxon>
        <taxon>Actinomycetes</taxon>
        <taxon>Kitasatosporales</taxon>
        <taxon>Streptomycetaceae</taxon>
        <taxon>Streptomyces</taxon>
    </lineage>
</organism>
<dbReference type="EMBL" id="BLWD01000001">
    <property type="protein sequence ID" value="GFN08010.1"/>
    <property type="molecule type" value="Genomic_DNA"/>
</dbReference>
<gene>
    <name evidence="2" type="ORF">Smic_65660</name>
</gene>
<protein>
    <submittedName>
        <fullName evidence="2">Uncharacterized protein</fullName>
    </submittedName>
</protein>
<feature type="region of interest" description="Disordered" evidence="1">
    <location>
        <begin position="408"/>
        <end position="434"/>
    </location>
</feature>
<reference evidence="2 3" key="1">
    <citation type="submission" date="2020-05" db="EMBL/GenBank/DDBJ databases">
        <title>Whole genome shotgun sequence of Streptomyces microflavus NBRC 13062.</title>
        <authorList>
            <person name="Komaki H."/>
            <person name="Tamura T."/>
        </authorList>
    </citation>
    <scope>NUCLEOTIDE SEQUENCE [LARGE SCALE GENOMIC DNA]</scope>
    <source>
        <strain evidence="2 3">NBRC 13062</strain>
    </source>
</reference>
<feature type="region of interest" description="Disordered" evidence="1">
    <location>
        <begin position="1"/>
        <end position="20"/>
    </location>
</feature>
<dbReference type="Proteomes" id="UP000498740">
    <property type="component" value="Unassembled WGS sequence"/>
</dbReference>
<comment type="caution">
    <text evidence="2">The sequence shown here is derived from an EMBL/GenBank/DDBJ whole genome shotgun (WGS) entry which is preliminary data.</text>
</comment>
<sequence length="434" mass="46015">MLTHAVGGNRGAGFLPDDPQGPLKVSGAKLCDAVAPGRSACMSEKDPGSSPHFAQWRPEHEAGRRAVALDWKKPGTVARVTPKKPLSVKGAKSLALRVAVPPNTSGTRFDVSVKDTKGKRAKLGSVRIDGLPGTDRTTSYWAQEVRVPLTAATRAKLNLGKVAALELTPRSRSGKAWLMDAWSWKPGTPAVKAAPLARVDIGRLTVKEGDAGVITYKVPVRTTGKNAGAVRLYVVDPDTGSSTGRLVKVGPGTAGIDVKVKVVGNKRYGWDKPHDILVKAVRGTVIGADAGGVTAQNDDPMPKVTVEPVAADVTEGAPLTWRISLSEKADIEIWTLAQLVPVTGGRPELSTADVDQEWLSQLVEEVPNPAIPLSKVEYGTLWTTVPAGEQSAELTVPTIRDQVKEPAEYVRLQPTDDEGEPLGPPLEGTVRDAP</sequence>
<proteinExistence type="predicted"/>
<name>A0A7J0CZU2_STRMI</name>
<dbReference type="AlphaFoldDB" id="A0A7J0CZU2"/>